<accession>A0A317SUG8</accession>
<dbReference type="EMBL" id="PYWC01000017">
    <property type="protein sequence ID" value="PWW78033.1"/>
    <property type="molecule type" value="Genomic_DNA"/>
</dbReference>
<dbReference type="GO" id="GO:0006584">
    <property type="term" value="P:catecholamine metabolic process"/>
    <property type="evidence" value="ECO:0007669"/>
    <property type="project" value="UniProtKB-KW"/>
</dbReference>
<dbReference type="InterPro" id="IPR002935">
    <property type="entry name" value="SAM_O-MeTrfase"/>
</dbReference>
<protein>
    <recommendedName>
        <fullName evidence="1">catechol O-methyltransferase</fullName>
        <ecNumber evidence="1">2.1.1.6</ecNumber>
    </recommendedName>
</protein>
<sequence>RELELLNHIFTHVNVASFKNNPEAIIAEMDAFMARNHLTNIGEVKGRLVKNLITTHYPRAIIEVGAYIGYSTLHFASALKSNLLIPTAEKKYIAVEESPLFASIALSLVNLAGLLDLVQVTVGRSPDSLRNLKSQVPRVDVLFLAGNKPLHTDDLKIVEEMGIIGVGSLVVADNVMKAGYRRYVRYVRMGVGQKLLAAEKVRIAEEEGRADVGEWEKGGDPSLVYESGVLRSSIPTGIPDAIEVTMCIGRVDEDE</sequence>
<dbReference type="GO" id="GO:0008171">
    <property type="term" value="F:O-methyltransferase activity"/>
    <property type="evidence" value="ECO:0007669"/>
    <property type="project" value="InterPro"/>
</dbReference>
<keyword evidence="8" id="KW-1185">Reference proteome</keyword>
<comment type="caution">
    <text evidence="7">The sequence shown here is derived from an EMBL/GenBank/DDBJ whole genome shotgun (WGS) entry which is preliminary data.</text>
</comment>
<dbReference type="Proteomes" id="UP000246991">
    <property type="component" value="Unassembled WGS sequence"/>
</dbReference>
<evidence type="ECO:0000256" key="1">
    <source>
        <dbReference type="ARBA" id="ARBA00012880"/>
    </source>
</evidence>
<keyword evidence="2" id="KW-0489">Methyltransferase</keyword>
<dbReference type="Pfam" id="PF01596">
    <property type="entry name" value="Methyltransf_3"/>
    <property type="match status" value="1"/>
</dbReference>
<dbReference type="GO" id="GO:0032259">
    <property type="term" value="P:methylation"/>
    <property type="evidence" value="ECO:0007669"/>
    <property type="project" value="UniProtKB-KW"/>
</dbReference>
<dbReference type="AlphaFoldDB" id="A0A317SUG8"/>
<keyword evidence="5" id="KW-0128">Catecholamine metabolism</keyword>
<name>A0A317SUG8_9PEZI</name>
<evidence type="ECO:0000313" key="7">
    <source>
        <dbReference type="EMBL" id="PWW78033.1"/>
    </source>
</evidence>
<proteinExistence type="inferred from homology"/>
<dbReference type="EC" id="2.1.1.6" evidence="1"/>
<dbReference type="PANTHER" id="PTHR43836">
    <property type="entry name" value="CATECHOL O-METHYLTRANSFERASE 1-RELATED"/>
    <property type="match status" value="1"/>
</dbReference>
<dbReference type="STRING" id="42249.A0A317SUG8"/>
<reference evidence="7 8" key="1">
    <citation type="submission" date="2018-03" db="EMBL/GenBank/DDBJ databases">
        <title>Genomes of Pezizomycetes fungi and the evolution of truffles.</title>
        <authorList>
            <person name="Murat C."/>
            <person name="Payen T."/>
            <person name="Noel B."/>
            <person name="Kuo A."/>
            <person name="Martin F.M."/>
        </authorList>
    </citation>
    <scope>NUCLEOTIDE SEQUENCE [LARGE SCALE GENOMIC DNA]</scope>
    <source>
        <strain evidence="7">091103-1</strain>
    </source>
</reference>
<keyword evidence="4" id="KW-0949">S-adenosyl-L-methionine</keyword>
<dbReference type="OrthoDB" id="186626at2759"/>
<evidence type="ECO:0000256" key="4">
    <source>
        <dbReference type="ARBA" id="ARBA00022691"/>
    </source>
</evidence>
<evidence type="ECO:0000256" key="6">
    <source>
        <dbReference type="ARBA" id="ARBA00023453"/>
    </source>
</evidence>
<keyword evidence="3" id="KW-0808">Transferase</keyword>
<dbReference type="InterPro" id="IPR029063">
    <property type="entry name" value="SAM-dependent_MTases_sf"/>
</dbReference>
<evidence type="ECO:0000256" key="2">
    <source>
        <dbReference type="ARBA" id="ARBA00022603"/>
    </source>
</evidence>
<evidence type="ECO:0000256" key="5">
    <source>
        <dbReference type="ARBA" id="ARBA00022939"/>
    </source>
</evidence>
<gene>
    <name evidence="7" type="ORF">C7212DRAFT_183760</name>
</gene>
<feature type="non-terminal residue" evidence="7">
    <location>
        <position position="1"/>
    </location>
</feature>
<dbReference type="PANTHER" id="PTHR43836:SF6">
    <property type="entry name" value="PUTATIVE (AFU_ORTHOLOGUE AFUA_2G00150)-RELATED"/>
    <property type="match status" value="1"/>
</dbReference>
<evidence type="ECO:0000256" key="3">
    <source>
        <dbReference type="ARBA" id="ARBA00022679"/>
    </source>
</evidence>
<dbReference type="SUPFAM" id="SSF53335">
    <property type="entry name" value="S-adenosyl-L-methionine-dependent methyltransferases"/>
    <property type="match status" value="1"/>
</dbReference>
<comment type="similarity">
    <text evidence="6">Belongs to the class I-like SAM-binding methyltransferase superfamily. Cation-dependent O-methyltransferase family.</text>
</comment>
<dbReference type="PROSITE" id="PS51682">
    <property type="entry name" value="SAM_OMT_I"/>
    <property type="match status" value="1"/>
</dbReference>
<organism evidence="7 8">
    <name type="scientific">Tuber magnatum</name>
    <name type="common">white Piedmont truffle</name>
    <dbReference type="NCBI Taxonomy" id="42249"/>
    <lineage>
        <taxon>Eukaryota</taxon>
        <taxon>Fungi</taxon>
        <taxon>Dikarya</taxon>
        <taxon>Ascomycota</taxon>
        <taxon>Pezizomycotina</taxon>
        <taxon>Pezizomycetes</taxon>
        <taxon>Pezizales</taxon>
        <taxon>Tuberaceae</taxon>
        <taxon>Tuber</taxon>
    </lineage>
</organism>
<evidence type="ECO:0000313" key="8">
    <source>
        <dbReference type="Proteomes" id="UP000246991"/>
    </source>
</evidence>
<dbReference type="Gene3D" id="3.40.50.150">
    <property type="entry name" value="Vaccinia Virus protein VP39"/>
    <property type="match status" value="1"/>
</dbReference>